<dbReference type="EMBL" id="LN899823">
    <property type="protein sequence ID" value="CUV26008.1"/>
    <property type="molecule type" value="Genomic_DNA"/>
</dbReference>
<evidence type="ECO:0000313" key="3">
    <source>
        <dbReference type="EMBL" id="CUV37876.1"/>
    </source>
</evidence>
<evidence type="ECO:0000313" key="2">
    <source>
        <dbReference type="EMBL" id="CUV36026.1"/>
    </source>
</evidence>
<evidence type="ECO:0000313" key="1">
    <source>
        <dbReference type="EMBL" id="CUV26008.1"/>
    </source>
</evidence>
<dbReference type="EMBL" id="LN899822">
    <property type="protein sequence ID" value="CUV60197.1"/>
    <property type="molecule type" value="Genomic_DNA"/>
</dbReference>
<dbReference type="AlphaFoldDB" id="A0A0S4VTH7"/>
<dbReference type="EMBL" id="LN899826">
    <property type="protein sequence ID" value="CUV37876.1"/>
    <property type="molecule type" value="Genomic_DNA"/>
</dbReference>
<dbReference type="EMBL" id="LN899825">
    <property type="protein sequence ID" value="CUV36026.1"/>
    <property type="molecule type" value="Genomic_DNA"/>
</dbReference>
<protein>
    <submittedName>
        <fullName evidence="3">Hypothethical protein</fullName>
    </submittedName>
</protein>
<proteinExistence type="predicted"/>
<name>A0A0S4VTH7_RALSL</name>
<organism evidence="3">
    <name type="scientific">Ralstonia solanacearum</name>
    <name type="common">Pseudomonas solanacearum</name>
    <dbReference type="NCBI Taxonomy" id="305"/>
    <lineage>
        <taxon>Bacteria</taxon>
        <taxon>Pseudomonadati</taxon>
        <taxon>Pseudomonadota</taxon>
        <taxon>Betaproteobacteria</taxon>
        <taxon>Burkholderiales</taxon>
        <taxon>Burkholderiaceae</taxon>
        <taxon>Ralstonia</taxon>
        <taxon>Ralstonia solanacearum species complex</taxon>
    </lineage>
</organism>
<reference evidence="3" key="1">
    <citation type="submission" date="2015-10" db="EMBL/GenBank/DDBJ databases">
        <authorList>
            <person name="Gilbert D.G."/>
        </authorList>
    </citation>
    <scope>NUCLEOTIDE SEQUENCE</scope>
    <source>
        <strain evidence="3">Phyl III-seqv23</strain>
    </source>
</reference>
<gene>
    <name evidence="4" type="ORF">RD1301_v1_780004</name>
    <name evidence="1" type="ORF">RUN1744_v1_1180027</name>
    <name evidence="2" type="ORF">TD1301_v1_1810004</name>
    <name evidence="3" type="ORF">TF3108_v1_40027</name>
</gene>
<evidence type="ECO:0000313" key="4">
    <source>
        <dbReference type="EMBL" id="CUV60197.1"/>
    </source>
</evidence>
<accession>A0A0S4VTH7</accession>
<sequence>MANTKARPSTYLARLRERLAQKGHTLLADKWQGENASYRFRCAHGHEISRTGAHALRFLIDCLACKAEAKLARLQQIARQAGGECLSTSYSNNSAMYRFCCRLGHEFETHGLSVMAGTWCRRCADFRRGEASRDPEGPARIQEAARERGGQWLPQPYTGIQDTYRFRCAEGHEWATRGADVVRGKWCRLCAHKARGEAAVRKDGLDELRRIAQERGGQCLAHDYEGAQVRYRFRCAQGHEWETTGAIVTQGAWCPDCARDKHKLGIEAMREMAAQRGGLCISDTYVNSVTKLEWECARGHRWHTTPQAIRAGRWCVQCYYLSLISLHETRRKRRYEAVEV</sequence>